<evidence type="ECO:0000313" key="2">
    <source>
        <dbReference type="Proteomes" id="UP000053660"/>
    </source>
</evidence>
<protein>
    <submittedName>
        <fullName evidence="1">Uncharacterized protein</fullName>
    </submittedName>
</protein>
<dbReference type="Proteomes" id="UP000053660">
    <property type="component" value="Unassembled WGS sequence"/>
</dbReference>
<keyword evidence="2" id="KW-1185">Reference proteome</keyword>
<organism evidence="1 2">
    <name type="scientific">Oesophagostomum dentatum</name>
    <name type="common">Nodular worm</name>
    <dbReference type="NCBI Taxonomy" id="61180"/>
    <lineage>
        <taxon>Eukaryota</taxon>
        <taxon>Metazoa</taxon>
        <taxon>Ecdysozoa</taxon>
        <taxon>Nematoda</taxon>
        <taxon>Chromadorea</taxon>
        <taxon>Rhabditida</taxon>
        <taxon>Rhabditina</taxon>
        <taxon>Rhabditomorpha</taxon>
        <taxon>Strongyloidea</taxon>
        <taxon>Strongylidae</taxon>
        <taxon>Oesophagostomum</taxon>
    </lineage>
</organism>
<sequence length="115" mass="13404">MICSFKIFIICQKYSIFLENFIPISISYYYNYFQTGQVENLIKNSLNEHSRTQTGQVENLIKNSLNEHSRTQTGQVENLIKNSLNEHSRTQVSRYFSCSISGISLFSLNFDFILN</sequence>
<proteinExistence type="predicted"/>
<dbReference type="EMBL" id="KN550297">
    <property type="protein sequence ID" value="KHJ94523.1"/>
    <property type="molecule type" value="Genomic_DNA"/>
</dbReference>
<gene>
    <name evidence="1" type="ORF">OESDEN_05545</name>
</gene>
<reference evidence="1 2" key="1">
    <citation type="submission" date="2014-03" db="EMBL/GenBank/DDBJ databases">
        <title>Draft genome of the hookworm Oesophagostomum dentatum.</title>
        <authorList>
            <person name="Mitreva M."/>
        </authorList>
    </citation>
    <scope>NUCLEOTIDE SEQUENCE [LARGE SCALE GENOMIC DNA]</scope>
    <source>
        <strain evidence="1 2">OD-Hann</strain>
    </source>
</reference>
<dbReference type="AlphaFoldDB" id="A0A0B1TAD6"/>
<accession>A0A0B1TAD6</accession>
<evidence type="ECO:0000313" key="1">
    <source>
        <dbReference type="EMBL" id="KHJ94523.1"/>
    </source>
</evidence>
<name>A0A0B1TAD6_OESDE</name>